<dbReference type="GO" id="GO:0006508">
    <property type="term" value="P:proteolysis"/>
    <property type="evidence" value="ECO:0007669"/>
    <property type="project" value="UniProtKB-KW"/>
</dbReference>
<organism evidence="2 3">
    <name type="scientific">Lysinibacillus pakistanensis</name>
    <dbReference type="NCBI Taxonomy" id="759811"/>
    <lineage>
        <taxon>Bacteria</taxon>
        <taxon>Bacillati</taxon>
        <taxon>Bacillota</taxon>
        <taxon>Bacilli</taxon>
        <taxon>Bacillales</taxon>
        <taxon>Bacillaceae</taxon>
        <taxon>Lysinibacillus</taxon>
    </lineage>
</organism>
<accession>A0AAX3WVP3</accession>
<keyword evidence="2" id="KW-0645">Protease</keyword>
<dbReference type="EMBL" id="CP126101">
    <property type="protein sequence ID" value="WHY51359.1"/>
    <property type="molecule type" value="Genomic_DNA"/>
</dbReference>
<evidence type="ECO:0000259" key="1">
    <source>
        <dbReference type="Pfam" id="PF10026"/>
    </source>
</evidence>
<dbReference type="RefSeq" id="WP_283869940.1">
    <property type="nucleotide sequence ID" value="NZ_CP126101.1"/>
</dbReference>
<sequence>MSVIPTNEWLHEIMEIQKLVPKRNIYELQRSIICNRLIEIFNSGNPEEIQFELQQQGLYLPHENLAIQMLEKQNVWLIVQEEFNYLKEKWNGPNVPIYILPITQEQTMTNKNGTAYPNALFLFVGELKKQELRALFAHEYNHVCRLHCINKSLNEVTLLDSLILEGLAECAVEEIYGDEWLTPWLGNYSMEKMLEIWKKYFLSQINSQGLAHHAEFLYGGKLPQWVGYCIGYEIVRTYIKNHSSNKLLLKDSKEILIGSDFPLQ</sequence>
<keyword evidence="2" id="KW-0378">Hydrolase</keyword>
<dbReference type="InterPro" id="IPR018728">
    <property type="entry name" value="DUF2268"/>
</dbReference>
<feature type="domain" description="DUF2268" evidence="1">
    <location>
        <begin position="75"/>
        <end position="244"/>
    </location>
</feature>
<protein>
    <submittedName>
        <fullName evidence="2">DUF2268 domain-containing putative Zn-dependent protease</fullName>
    </submittedName>
</protein>
<evidence type="ECO:0000313" key="3">
    <source>
        <dbReference type="Proteomes" id="UP001178322"/>
    </source>
</evidence>
<dbReference type="GO" id="GO:0008233">
    <property type="term" value="F:peptidase activity"/>
    <property type="evidence" value="ECO:0007669"/>
    <property type="project" value="UniProtKB-KW"/>
</dbReference>
<dbReference type="Pfam" id="PF10026">
    <property type="entry name" value="DUF2268"/>
    <property type="match status" value="1"/>
</dbReference>
<reference evidence="2" key="1">
    <citation type="submission" date="2023-05" db="EMBL/GenBank/DDBJ databases">
        <title>Comparative genomics of Bacillaceae isolates and their secondary metabolite potential.</title>
        <authorList>
            <person name="Song L."/>
            <person name="Nielsen L.J."/>
            <person name="Mohite O."/>
            <person name="Xu X."/>
            <person name="Weber T."/>
            <person name="Kovacs A.T."/>
        </authorList>
    </citation>
    <scope>NUCLEOTIDE SEQUENCE</scope>
    <source>
        <strain evidence="2">LY1</strain>
    </source>
</reference>
<dbReference type="AlphaFoldDB" id="A0AAX3WVP3"/>
<name>A0AAX3WVP3_9BACI</name>
<evidence type="ECO:0000313" key="2">
    <source>
        <dbReference type="EMBL" id="WHY51359.1"/>
    </source>
</evidence>
<gene>
    <name evidence="2" type="ORF">QNH24_24385</name>
</gene>
<dbReference type="Proteomes" id="UP001178322">
    <property type="component" value="Chromosome"/>
</dbReference>
<proteinExistence type="predicted"/>